<keyword evidence="2" id="KW-1185">Reference proteome</keyword>
<protein>
    <submittedName>
        <fullName evidence="1">Uncharacterized protein</fullName>
    </submittedName>
</protein>
<organism evidence="1 2">
    <name type="scientific">Entamoeba invadens IP1</name>
    <dbReference type="NCBI Taxonomy" id="370355"/>
    <lineage>
        <taxon>Eukaryota</taxon>
        <taxon>Amoebozoa</taxon>
        <taxon>Evosea</taxon>
        <taxon>Archamoebae</taxon>
        <taxon>Mastigamoebida</taxon>
        <taxon>Entamoebidae</taxon>
        <taxon>Entamoeba</taxon>
    </lineage>
</organism>
<dbReference type="AlphaFoldDB" id="A0A0A1U413"/>
<proteinExistence type="predicted"/>
<name>A0A0A1U413_ENTIV</name>
<evidence type="ECO:0000313" key="2">
    <source>
        <dbReference type="Proteomes" id="UP000014680"/>
    </source>
</evidence>
<reference evidence="1 2" key="1">
    <citation type="submission" date="2012-10" db="EMBL/GenBank/DDBJ databases">
        <authorList>
            <person name="Zafar N."/>
            <person name="Inman J."/>
            <person name="Hall N."/>
            <person name="Lorenzi H."/>
            <person name="Caler E."/>
        </authorList>
    </citation>
    <scope>NUCLEOTIDE SEQUENCE [LARGE SCALE GENOMIC DNA]</scope>
    <source>
        <strain evidence="1 2">IP1</strain>
    </source>
</reference>
<dbReference type="EMBL" id="KB206689">
    <property type="protein sequence ID" value="ELP88901.1"/>
    <property type="molecule type" value="Genomic_DNA"/>
</dbReference>
<sequence length="758" mass="88369">MSRLERVFLMNVSLFIETIQDLIQFQLVNKKCLEALNGLHINPFIKDFDVQHPNKNEKGFVTQCLRISSFLMKSFPRLETLVCTYAFLRESKDDNLFSRVQMISVRRDKSFAISFLRRVKSERLQKVIRICFDATFQCTFDWFEQMSSLRVISLDMDRLEKLKDGIHVLFSIQSLRKVYIKKALNPQLSEIIEMIANNKLSWESHCRVYFLLIPSKKFEVSPENYTKLKSLETMKENQTHKITVLDLRKYSSRLGDDTDEKVLVNNVFMFTSITLIPETLNANLNEHGLTETETSVLRNCRCENTFSLFRTWTYSDDNETDLSNILDIENHFVVMGRTKSITFDSVFLGFVNLCQISNVSVDLPRSYQVTLIHCKDVKLRNCGVNRIECFLSENIEVAIPSEHIYDIILQHNKNVRIIGNNATYIKELRFSNETNSVVSHTNIFTLAIDSSSVITFKQNRIQNCALESVKYLNIDNTNIYLEKDVNEYLKCCYSYHKKHKALPECLRSLCYVEDSNIHFDKIGEKMTLQNSDFNQITGVLTKKLLEEDRKCINHIANCLLKITNERTLLYVANKFQNEYKGNYRLALELIMEFYSCSDPPQFPITINTFNYVLLCRLNCQTVKIQNVKVVELYMCNIVELELLDVQKDIIKDTVINKLITNNTITKPNMEQKLTHKHKTVAKRNRKVFKVARRKISLFSCFDSLERLIIRNCKLLTKIILGPNIKTVHLQNLPFLSVIDNLTNKVKLTIMNCPQYSSI</sequence>
<gene>
    <name evidence="1" type="ORF">EIN_476130</name>
</gene>
<dbReference type="RefSeq" id="XP_004255672.1">
    <property type="nucleotide sequence ID" value="XM_004255624.1"/>
</dbReference>
<accession>A0A0A1U413</accession>
<dbReference type="VEuPathDB" id="AmoebaDB:EIN_476130"/>
<evidence type="ECO:0000313" key="1">
    <source>
        <dbReference type="EMBL" id="ELP88901.1"/>
    </source>
</evidence>
<dbReference type="KEGG" id="eiv:EIN_476130"/>
<dbReference type="GeneID" id="14887823"/>
<dbReference type="Proteomes" id="UP000014680">
    <property type="component" value="Unassembled WGS sequence"/>
</dbReference>